<keyword evidence="1" id="KW-1133">Transmembrane helix</keyword>
<dbReference type="EMBL" id="CYGY02000011">
    <property type="protein sequence ID" value="SIT36926.1"/>
    <property type="molecule type" value="Genomic_DNA"/>
</dbReference>
<accession>A0A1N7RPA3</accession>
<feature type="transmembrane region" description="Helical" evidence="1">
    <location>
        <begin position="25"/>
        <end position="44"/>
    </location>
</feature>
<protein>
    <submittedName>
        <fullName evidence="2">Uncharacterized protein</fullName>
    </submittedName>
</protein>
<sequence>MRVPLDGTKYLLVEPRKTHRNEARLALTLCISWFGLVPQMIFAAQQANWRNTDLPASSRGFFTDGWPA</sequence>
<evidence type="ECO:0000256" key="1">
    <source>
        <dbReference type="SAM" id="Phobius"/>
    </source>
</evidence>
<dbReference type="AlphaFoldDB" id="A0A1N7RPA3"/>
<evidence type="ECO:0000313" key="3">
    <source>
        <dbReference type="Proteomes" id="UP000195569"/>
    </source>
</evidence>
<keyword evidence="1" id="KW-0812">Transmembrane</keyword>
<reference evidence="2" key="1">
    <citation type="submission" date="2016-12" db="EMBL/GenBank/DDBJ databases">
        <authorList>
            <person name="Moulin L."/>
        </authorList>
    </citation>
    <scope>NUCLEOTIDE SEQUENCE [LARGE SCALE GENOMIC DNA]</scope>
    <source>
        <strain evidence="2">STM 7183</strain>
    </source>
</reference>
<evidence type="ECO:0000313" key="2">
    <source>
        <dbReference type="EMBL" id="SIT36926.1"/>
    </source>
</evidence>
<gene>
    <name evidence="2" type="ORF">BN2476_110011</name>
</gene>
<keyword evidence="3" id="KW-1185">Reference proteome</keyword>
<keyword evidence="1" id="KW-0472">Membrane</keyword>
<name>A0A1N7RPA3_9BURK</name>
<comment type="caution">
    <text evidence="2">The sequence shown here is derived from an EMBL/GenBank/DDBJ whole genome shotgun (WGS) entry which is preliminary data.</text>
</comment>
<dbReference type="Proteomes" id="UP000195569">
    <property type="component" value="Unassembled WGS sequence"/>
</dbReference>
<proteinExistence type="predicted"/>
<organism evidence="2 3">
    <name type="scientific">Paraburkholderia piptadeniae</name>
    <dbReference type="NCBI Taxonomy" id="1701573"/>
    <lineage>
        <taxon>Bacteria</taxon>
        <taxon>Pseudomonadati</taxon>
        <taxon>Pseudomonadota</taxon>
        <taxon>Betaproteobacteria</taxon>
        <taxon>Burkholderiales</taxon>
        <taxon>Burkholderiaceae</taxon>
        <taxon>Paraburkholderia</taxon>
    </lineage>
</organism>